<comment type="similarity">
    <text evidence="1">Belongs to the HIBADH-related family.</text>
</comment>
<dbReference type="GO" id="GO:0016491">
    <property type="term" value="F:oxidoreductase activity"/>
    <property type="evidence" value="ECO:0007669"/>
    <property type="project" value="UniProtKB-KW"/>
</dbReference>
<evidence type="ECO:0000313" key="5">
    <source>
        <dbReference type="EMBL" id="NEE00987.1"/>
    </source>
</evidence>
<dbReference type="InterPro" id="IPR013328">
    <property type="entry name" value="6PGD_dom2"/>
</dbReference>
<dbReference type="InterPro" id="IPR015815">
    <property type="entry name" value="HIBADH-related"/>
</dbReference>
<protein>
    <submittedName>
        <fullName evidence="5">NAD(P)-dependent oxidoreductase</fullName>
    </submittedName>
</protein>
<dbReference type="Proteomes" id="UP000475214">
    <property type="component" value="Unassembled WGS sequence"/>
</dbReference>
<evidence type="ECO:0000256" key="2">
    <source>
        <dbReference type="ARBA" id="ARBA00023002"/>
    </source>
</evidence>
<evidence type="ECO:0000259" key="3">
    <source>
        <dbReference type="Pfam" id="PF03446"/>
    </source>
</evidence>
<dbReference type="InterPro" id="IPR048666">
    <property type="entry name" value="RedAm-like_C"/>
</dbReference>
<keyword evidence="2" id="KW-0560">Oxidoreductase</keyword>
<evidence type="ECO:0000259" key="4">
    <source>
        <dbReference type="Pfam" id="PF21761"/>
    </source>
</evidence>
<keyword evidence="6" id="KW-1185">Reference proteome</keyword>
<dbReference type="PIRSF" id="PIRSF000103">
    <property type="entry name" value="HIBADH"/>
    <property type="match status" value="1"/>
</dbReference>
<dbReference type="PANTHER" id="PTHR43580">
    <property type="entry name" value="OXIDOREDUCTASE GLYR1-RELATED"/>
    <property type="match status" value="1"/>
</dbReference>
<feature type="domain" description="6-phosphogluconate dehydrogenase NADP-binding" evidence="3">
    <location>
        <begin position="9"/>
        <end position="157"/>
    </location>
</feature>
<evidence type="ECO:0000256" key="1">
    <source>
        <dbReference type="ARBA" id="ARBA00009080"/>
    </source>
</evidence>
<dbReference type="GO" id="GO:0050661">
    <property type="term" value="F:NADP binding"/>
    <property type="evidence" value="ECO:0007669"/>
    <property type="project" value="InterPro"/>
</dbReference>
<dbReference type="InterPro" id="IPR006115">
    <property type="entry name" value="6PGDH_NADP-bd"/>
</dbReference>
<dbReference type="InterPro" id="IPR051265">
    <property type="entry name" value="HIBADH-related_NP60_sf"/>
</dbReference>
<dbReference type="AlphaFoldDB" id="A0A6L9S7K6"/>
<sequence>MTHSPDASVTVLGLGAMGRALASAFVHAGLSTTVWNRSVGKDTELVDAGAQRATTVADAAATGGLVIVCLLNHASIHEVLDPAAHELRGRAVVNLTSTTPEEARELAAWAADHGIDYLDGGIMATPDMIGGPHASILYSGSTHVFEEHRQTLELLGTAEYFGDDAGLAALCDFALLAGMYIMFAGFYHGAAMVRSAGMSAKDFAGRAEAWLTTVAGSFAEHAVRMDSGDYSTSDEQTLVFTKSAVDAIVRASRDGGVAPHVIGPVKALVDQQVADGHGMEAFERIYEGLITGQESDR</sequence>
<dbReference type="Pfam" id="PF21761">
    <property type="entry name" value="RedAm-like_C"/>
    <property type="match status" value="1"/>
</dbReference>
<dbReference type="Gene3D" id="3.40.50.720">
    <property type="entry name" value="NAD(P)-binding Rossmann-like Domain"/>
    <property type="match status" value="1"/>
</dbReference>
<feature type="domain" description="NADPH-dependent reductive aminase-like C-terminal" evidence="4">
    <location>
        <begin position="164"/>
        <end position="289"/>
    </location>
</feature>
<reference evidence="5 6" key="1">
    <citation type="submission" date="2020-02" db="EMBL/GenBank/DDBJ databases">
        <authorList>
            <person name="Li X.-J."/>
            <person name="Han X.-M."/>
        </authorList>
    </citation>
    <scope>NUCLEOTIDE SEQUENCE [LARGE SCALE GENOMIC DNA]</scope>
    <source>
        <strain evidence="5 6">CCTCC AB 2017055</strain>
    </source>
</reference>
<gene>
    <name evidence="5" type="ORF">G1H10_12500</name>
</gene>
<dbReference type="SUPFAM" id="SSF51735">
    <property type="entry name" value="NAD(P)-binding Rossmann-fold domains"/>
    <property type="match status" value="1"/>
</dbReference>
<accession>A0A6L9S7K6</accession>
<dbReference type="EMBL" id="JAAGOA010000007">
    <property type="protein sequence ID" value="NEE00987.1"/>
    <property type="molecule type" value="Genomic_DNA"/>
</dbReference>
<comment type="caution">
    <text evidence="5">The sequence shown here is derived from an EMBL/GenBank/DDBJ whole genome shotgun (WGS) entry which is preliminary data.</text>
</comment>
<dbReference type="InterPro" id="IPR036291">
    <property type="entry name" value="NAD(P)-bd_dom_sf"/>
</dbReference>
<dbReference type="Gene3D" id="1.10.1040.10">
    <property type="entry name" value="N-(1-d-carboxylethyl)-l-norvaline Dehydrogenase, domain 2"/>
    <property type="match status" value="1"/>
</dbReference>
<dbReference type="Pfam" id="PF03446">
    <property type="entry name" value="NAD_binding_2"/>
    <property type="match status" value="1"/>
</dbReference>
<dbReference type="RefSeq" id="WP_163737711.1">
    <property type="nucleotide sequence ID" value="NZ_JAAGOA010000007.1"/>
</dbReference>
<name>A0A6L9S7K6_9ACTN</name>
<evidence type="ECO:0000313" key="6">
    <source>
        <dbReference type="Proteomes" id="UP000475214"/>
    </source>
</evidence>
<proteinExistence type="inferred from homology"/>
<dbReference type="PANTHER" id="PTHR43580:SF2">
    <property type="entry name" value="CYTOKINE-LIKE NUCLEAR FACTOR N-PAC"/>
    <property type="match status" value="1"/>
</dbReference>
<organism evidence="5 6">
    <name type="scientific">Phytoactinopolyspora halotolerans</name>
    <dbReference type="NCBI Taxonomy" id="1981512"/>
    <lineage>
        <taxon>Bacteria</taxon>
        <taxon>Bacillati</taxon>
        <taxon>Actinomycetota</taxon>
        <taxon>Actinomycetes</taxon>
        <taxon>Jiangellales</taxon>
        <taxon>Jiangellaceae</taxon>
        <taxon>Phytoactinopolyspora</taxon>
    </lineage>
</organism>